<feature type="transmembrane region" description="Helical" evidence="2">
    <location>
        <begin position="59"/>
        <end position="80"/>
    </location>
</feature>
<feature type="transmembrane region" description="Helical" evidence="2">
    <location>
        <begin position="32"/>
        <end position="53"/>
    </location>
</feature>
<reference evidence="3 4" key="1">
    <citation type="submission" date="2024-04" db="EMBL/GenBank/DDBJ databases">
        <title>Isolation of an actinomycete strain from pig manure.</title>
        <authorList>
            <person name="Gong T."/>
            <person name="Yu Z."/>
            <person name="An M."/>
            <person name="Wei C."/>
            <person name="Yang W."/>
            <person name="Liu L."/>
        </authorList>
    </citation>
    <scope>NUCLEOTIDE SEQUENCE [LARGE SCALE GENOMIC DNA]</scope>
    <source>
        <strain evidence="3 4">ZF39</strain>
    </source>
</reference>
<evidence type="ECO:0000313" key="3">
    <source>
        <dbReference type="EMBL" id="XAN07339.1"/>
    </source>
</evidence>
<organism evidence="3 4">
    <name type="scientific">Ammonicoccus fulvus</name>
    <dbReference type="NCBI Taxonomy" id="3138240"/>
    <lineage>
        <taxon>Bacteria</taxon>
        <taxon>Bacillati</taxon>
        <taxon>Actinomycetota</taxon>
        <taxon>Actinomycetes</taxon>
        <taxon>Propionibacteriales</taxon>
        <taxon>Propionibacteriaceae</taxon>
        <taxon>Ammonicoccus</taxon>
    </lineage>
</organism>
<keyword evidence="2" id="KW-0472">Membrane</keyword>
<evidence type="ECO:0000313" key="4">
    <source>
        <dbReference type="Proteomes" id="UP001442841"/>
    </source>
</evidence>
<protein>
    <recommendedName>
        <fullName evidence="5">ATP synthase subunit I</fullName>
    </recommendedName>
</protein>
<evidence type="ECO:0008006" key="5">
    <source>
        <dbReference type="Google" id="ProtNLM"/>
    </source>
</evidence>
<keyword evidence="2" id="KW-1133">Transmembrane helix</keyword>
<proteinExistence type="predicted"/>
<keyword evidence="2" id="KW-0812">Transmembrane</keyword>
<feature type="transmembrane region" description="Helical" evidence="2">
    <location>
        <begin position="100"/>
        <end position="118"/>
    </location>
</feature>
<feature type="transmembrane region" description="Helical" evidence="2">
    <location>
        <begin position="124"/>
        <end position="143"/>
    </location>
</feature>
<sequence length="166" mass="17121">MTTMTDSAPEALGPVEQERSGPSLSAIRARRLLAGGLVGAHMVALGCVGVFMVRDGLPGLASAGLAAAMVVLFYTIGQAVQVRMADAPATAVFRASVGSYIIRVTALAGLLALYLRFADGTNRLLAVPLAVTAIATVIGWLAGEILVYSRLRIPNFDEPAEGGPAK</sequence>
<keyword evidence="4" id="KW-1185">Reference proteome</keyword>
<accession>A0ABZ3FRG8</accession>
<name>A0ABZ3FRG8_9ACTN</name>
<evidence type="ECO:0000256" key="2">
    <source>
        <dbReference type="SAM" id="Phobius"/>
    </source>
</evidence>
<dbReference type="RefSeq" id="WP_425308794.1">
    <property type="nucleotide sequence ID" value="NZ_CP154795.1"/>
</dbReference>
<gene>
    <name evidence="3" type="ORF">AADG42_08545</name>
</gene>
<evidence type="ECO:0000256" key="1">
    <source>
        <dbReference type="SAM" id="MobiDB-lite"/>
    </source>
</evidence>
<dbReference type="EMBL" id="CP154795">
    <property type="protein sequence ID" value="XAN07339.1"/>
    <property type="molecule type" value="Genomic_DNA"/>
</dbReference>
<dbReference type="Proteomes" id="UP001442841">
    <property type="component" value="Chromosome"/>
</dbReference>
<feature type="region of interest" description="Disordered" evidence="1">
    <location>
        <begin position="1"/>
        <end position="22"/>
    </location>
</feature>